<protein>
    <submittedName>
        <fullName evidence="3">Zinc-binding dehydrogenase</fullName>
    </submittedName>
</protein>
<dbReference type="Gene3D" id="3.40.50.720">
    <property type="entry name" value="NAD(P)-binding Rossmann-like Domain"/>
    <property type="match status" value="1"/>
</dbReference>
<evidence type="ECO:0000259" key="2">
    <source>
        <dbReference type="Pfam" id="PF00107"/>
    </source>
</evidence>
<gene>
    <name evidence="3" type="ORF">HUT09_15955</name>
</gene>
<reference evidence="3 4" key="1">
    <citation type="submission" date="2020-06" db="EMBL/GenBank/DDBJ databases">
        <title>Genome mining for natural products.</title>
        <authorList>
            <person name="Zhang B."/>
            <person name="Shi J."/>
            <person name="Ge H."/>
        </authorList>
    </citation>
    <scope>NUCLEOTIDE SEQUENCE [LARGE SCALE GENOMIC DNA]</scope>
    <source>
        <strain evidence="3 4">NA06532</strain>
    </source>
</reference>
<dbReference type="PANTHER" id="PTHR43189:SF1">
    <property type="entry name" value="ZINC-TYPE ALCOHOL DEHYDROGENASE-LIKE PROTEIN C1198.01"/>
    <property type="match status" value="1"/>
</dbReference>
<organism evidence="3 4">
    <name type="scientific">Streptomyces microflavus</name>
    <name type="common">Streptomyces lipmanii</name>
    <dbReference type="NCBI Taxonomy" id="1919"/>
    <lineage>
        <taxon>Bacteria</taxon>
        <taxon>Bacillati</taxon>
        <taxon>Actinomycetota</taxon>
        <taxon>Actinomycetes</taxon>
        <taxon>Kitasatosporales</taxon>
        <taxon>Streptomycetaceae</taxon>
        <taxon>Streptomyces</taxon>
    </lineage>
</organism>
<name>A0A7H8MPG5_STRMI</name>
<dbReference type="AlphaFoldDB" id="A0A7H8MPG5"/>
<evidence type="ECO:0000256" key="1">
    <source>
        <dbReference type="ARBA" id="ARBA00023002"/>
    </source>
</evidence>
<dbReference type="InterPro" id="IPR036291">
    <property type="entry name" value="NAD(P)-bd_dom_sf"/>
</dbReference>
<dbReference type="GO" id="GO:0016491">
    <property type="term" value="F:oxidoreductase activity"/>
    <property type="evidence" value="ECO:0007669"/>
    <property type="project" value="UniProtKB-KW"/>
</dbReference>
<dbReference type="Proteomes" id="UP000509345">
    <property type="component" value="Chromosome"/>
</dbReference>
<accession>A0A7H8MPG5</accession>
<dbReference type="Gene3D" id="3.90.180.10">
    <property type="entry name" value="Medium-chain alcohol dehydrogenases, catalytic domain"/>
    <property type="match status" value="1"/>
</dbReference>
<dbReference type="InterPro" id="IPR011032">
    <property type="entry name" value="GroES-like_sf"/>
</dbReference>
<evidence type="ECO:0000313" key="3">
    <source>
        <dbReference type="EMBL" id="QKW43911.1"/>
    </source>
</evidence>
<dbReference type="PANTHER" id="PTHR43189">
    <property type="entry name" value="ZINC-TYPE ALCOHOL DEHYDROGENASE-LIKE PROTEIN C1198.01-RELATED"/>
    <property type="match status" value="1"/>
</dbReference>
<dbReference type="Pfam" id="PF00107">
    <property type="entry name" value="ADH_zinc_N"/>
    <property type="match status" value="1"/>
</dbReference>
<feature type="domain" description="Alcohol dehydrogenase-like C-terminal" evidence="2">
    <location>
        <begin position="163"/>
        <end position="269"/>
    </location>
</feature>
<dbReference type="GeneID" id="87632727"/>
<dbReference type="RefSeq" id="WP_176144021.1">
    <property type="nucleotide sequence ID" value="NZ_CP054926.1"/>
</dbReference>
<sequence length="370" mass="39971">MQQVVVDPGTGKVRVRSTRLSRGSGQRWLLAPEFVGICGTDLDIIAGSRADKASVLGHEAVVRVVERPSPVFHGTETGTSYLINPVNAEDQERIIGHSEAGMLQNAVEIPAARAWDGLLVPVLPDLDPLLAVLSEPLGVAIYSAELLAAQALPERLLVVGAGPMGLLTAVTAGLLGVPEVTVVDRSERRLRYAVENGFVETDRVLRRESGPNPDAAALYDGPGPDAIAVCVGREHRRVALRDALRIASPGARIGLTTGFKAGETLCEIAGVDLHQIRRLNVCGEPWPGHVHQVDVADGKCVYLTGHRGTSRRHLLDAMKILINHPELFRRFITDIVSLREVPQSLELLMRERSAPDEAPYRKFVVALGQS</sequence>
<dbReference type="InterPro" id="IPR013149">
    <property type="entry name" value="ADH-like_C"/>
</dbReference>
<dbReference type="EMBL" id="CP054926">
    <property type="protein sequence ID" value="QKW43911.1"/>
    <property type="molecule type" value="Genomic_DNA"/>
</dbReference>
<evidence type="ECO:0000313" key="4">
    <source>
        <dbReference type="Proteomes" id="UP000509345"/>
    </source>
</evidence>
<dbReference type="SUPFAM" id="SSF50129">
    <property type="entry name" value="GroES-like"/>
    <property type="match status" value="1"/>
</dbReference>
<dbReference type="SUPFAM" id="SSF51735">
    <property type="entry name" value="NAD(P)-binding Rossmann-fold domains"/>
    <property type="match status" value="1"/>
</dbReference>
<keyword evidence="1" id="KW-0560">Oxidoreductase</keyword>
<proteinExistence type="predicted"/>